<dbReference type="OrthoDB" id="6371259at2"/>
<name>A0A2A2EU96_9GAMM</name>
<sequence>MPLECPRCQSNRIGSNNYGKKTAGVVGAGAGAVSGVSAASTGAMYGGAIGLVGGPVGVTVGRVTGAIIGGLVGGTTGASAGVALGSVLDEQVLDNYRCLDCRYCFRNAPSEESEASGDPG</sequence>
<dbReference type="RefSeq" id="WP_095618798.1">
    <property type="nucleotide sequence ID" value="NZ_NSKD01000014.1"/>
</dbReference>
<keyword evidence="2" id="KW-1185">Reference proteome</keyword>
<comment type="caution">
    <text evidence="1">The sequence shown here is derived from an EMBL/GenBank/DDBJ whole genome shotgun (WGS) entry which is preliminary data.</text>
</comment>
<protein>
    <recommendedName>
        <fullName evidence="3">Glycine zipper domain-containing protein</fullName>
    </recommendedName>
</protein>
<dbReference type="Proteomes" id="UP000218896">
    <property type="component" value="Unassembled WGS sequence"/>
</dbReference>
<evidence type="ECO:0000313" key="2">
    <source>
        <dbReference type="Proteomes" id="UP000218896"/>
    </source>
</evidence>
<evidence type="ECO:0000313" key="1">
    <source>
        <dbReference type="EMBL" id="PAU75863.1"/>
    </source>
</evidence>
<accession>A0A2A2EU96</accession>
<organism evidence="1 2">
    <name type="scientific">Halovibrio salipaludis</name>
    <dbReference type="NCBI Taxonomy" id="2032626"/>
    <lineage>
        <taxon>Bacteria</taxon>
        <taxon>Pseudomonadati</taxon>
        <taxon>Pseudomonadota</taxon>
        <taxon>Gammaproteobacteria</taxon>
        <taxon>Oceanospirillales</taxon>
        <taxon>Halomonadaceae</taxon>
        <taxon>Halovibrio</taxon>
    </lineage>
</organism>
<proteinExistence type="predicted"/>
<evidence type="ECO:0008006" key="3">
    <source>
        <dbReference type="Google" id="ProtNLM"/>
    </source>
</evidence>
<reference evidence="1 2" key="1">
    <citation type="submission" date="2017-08" db="EMBL/GenBank/DDBJ databases">
        <title>Halovibrio sewagensis sp. nov., isolated from wastewater of high salinity.</title>
        <authorList>
            <person name="Dong X."/>
            <person name="Zhang G."/>
        </authorList>
    </citation>
    <scope>NUCLEOTIDE SEQUENCE [LARGE SCALE GENOMIC DNA]</scope>
    <source>
        <strain evidence="1 2">YL5-2</strain>
    </source>
</reference>
<gene>
    <name evidence="1" type="ORF">CK501_16305</name>
</gene>
<dbReference type="AlphaFoldDB" id="A0A2A2EU96"/>
<dbReference type="EMBL" id="NSKD01000014">
    <property type="protein sequence ID" value="PAU75863.1"/>
    <property type="molecule type" value="Genomic_DNA"/>
</dbReference>